<dbReference type="NCBIfam" id="TIGR04268">
    <property type="entry name" value="FxSxx-COOH"/>
    <property type="match status" value="1"/>
</dbReference>
<evidence type="ECO:0000313" key="1">
    <source>
        <dbReference type="EMBL" id="MDX2960578.1"/>
    </source>
</evidence>
<dbReference type="AlphaFoldDB" id="A0AAP6B9K9"/>
<evidence type="ECO:0000313" key="4">
    <source>
        <dbReference type="Proteomes" id="UP001282288"/>
    </source>
</evidence>
<comment type="caution">
    <text evidence="1">The sequence shown here is derived from an EMBL/GenBank/DDBJ whole genome shotgun (WGS) entry which is preliminary data.</text>
</comment>
<dbReference type="Proteomes" id="UP001282288">
    <property type="component" value="Unassembled WGS sequence"/>
</dbReference>
<dbReference type="RefSeq" id="WP_063748069.1">
    <property type="nucleotide sequence ID" value="NZ_BCMK01000062.1"/>
</dbReference>
<reference evidence="1 3" key="1">
    <citation type="journal article" date="2023" name="Microb. Genom.">
        <title>Mesoterricola silvestris gen. nov., sp. nov., Mesoterricola sediminis sp. nov., Geothrix oryzae sp. nov., Geothrix edaphica sp. nov., Geothrix rubra sp. nov., and Geothrix limicola sp. nov., six novel members of Acidobacteriota isolated from soils.</title>
        <authorList>
            <person name="Weisberg A.J."/>
            <person name="Pearce E."/>
            <person name="Kramer C.G."/>
            <person name="Chang J.H."/>
            <person name="Clarke C.R."/>
        </authorList>
    </citation>
    <scope>NUCLEOTIDE SEQUENCE</scope>
    <source>
        <strain evidence="2 3">NB05-1H</strain>
        <strain evidence="1">NRRL_B-16521</strain>
    </source>
</reference>
<dbReference type="EMBL" id="JARAWC010000008">
    <property type="protein sequence ID" value="MDX2960578.1"/>
    <property type="molecule type" value="Genomic_DNA"/>
</dbReference>
<keyword evidence="3" id="KW-1185">Reference proteome</keyword>
<accession>A0AAP6B9K9</accession>
<dbReference type="GeneID" id="69810613"/>
<proteinExistence type="predicted"/>
<sequence>MNHDDLPDLLSLDLEDLRRVDHPVLRELVDELRDRASRPRQAFWVFDSAM</sequence>
<name>A0AAP6B9K9_9ACTN</name>
<organism evidence="1 4">
    <name type="scientific">Streptomyces acidiscabies</name>
    <dbReference type="NCBI Taxonomy" id="42234"/>
    <lineage>
        <taxon>Bacteria</taxon>
        <taxon>Bacillati</taxon>
        <taxon>Actinomycetota</taxon>
        <taxon>Actinomycetes</taxon>
        <taxon>Kitasatosporales</taxon>
        <taxon>Streptomycetaceae</taxon>
        <taxon>Streptomyces</taxon>
    </lineage>
</organism>
<dbReference type="EMBL" id="JARAWP010000031">
    <property type="protein sequence ID" value="MDX3024018.1"/>
    <property type="molecule type" value="Genomic_DNA"/>
</dbReference>
<evidence type="ECO:0000313" key="3">
    <source>
        <dbReference type="Proteomes" id="UP001272987"/>
    </source>
</evidence>
<gene>
    <name evidence="1" type="primary">fxsA</name>
    <name evidence="1" type="ORF">PV399_12750</name>
    <name evidence="2" type="ORF">PV666_40030</name>
</gene>
<dbReference type="InterPro" id="IPR026334">
    <property type="entry name" value="FxSxx-COOH"/>
</dbReference>
<evidence type="ECO:0000313" key="2">
    <source>
        <dbReference type="EMBL" id="MDX3024018.1"/>
    </source>
</evidence>
<dbReference type="Proteomes" id="UP001272987">
    <property type="component" value="Unassembled WGS sequence"/>
</dbReference>
<protein>
    <submittedName>
        <fullName evidence="1">FxSxx-COOH protein</fullName>
    </submittedName>
</protein>